<organism evidence="1 3">
    <name type="scientific">Frankliniella occidentalis</name>
    <name type="common">Western flower thrips</name>
    <name type="synonym">Euthrips occidentalis</name>
    <dbReference type="NCBI Taxonomy" id="133901"/>
    <lineage>
        <taxon>Eukaryota</taxon>
        <taxon>Metazoa</taxon>
        <taxon>Ecdysozoa</taxon>
        <taxon>Arthropoda</taxon>
        <taxon>Hexapoda</taxon>
        <taxon>Insecta</taxon>
        <taxon>Pterygota</taxon>
        <taxon>Neoptera</taxon>
        <taxon>Paraneoptera</taxon>
        <taxon>Thysanoptera</taxon>
        <taxon>Terebrantia</taxon>
        <taxon>Thripoidea</taxon>
        <taxon>Thripidae</taxon>
        <taxon>Frankliniella</taxon>
    </lineage>
</organism>
<dbReference type="GO" id="GO:0005737">
    <property type="term" value="C:cytoplasm"/>
    <property type="evidence" value="ECO:0007669"/>
    <property type="project" value="TreeGrafter"/>
</dbReference>
<reference evidence="2 3" key="1">
    <citation type="submission" date="2025-04" db="UniProtKB">
        <authorList>
            <consortium name="RefSeq"/>
        </authorList>
    </citation>
    <scope>IDENTIFICATION</scope>
    <source>
        <tissue evidence="2 3">Whole organism</tissue>
    </source>
</reference>
<evidence type="ECO:0000313" key="4">
    <source>
        <dbReference type="RefSeq" id="XP_026274012.1"/>
    </source>
</evidence>
<dbReference type="GO" id="GO:0060271">
    <property type="term" value="P:cilium assembly"/>
    <property type="evidence" value="ECO:0007669"/>
    <property type="project" value="InterPro"/>
</dbReference>
<evidence type="ECO:0000313" key="2">
    <source>
        <dbReference type="RefSeq" id="XP_026274010.1"/>
    </source>
</evidence>
<dbReference type="GO" id="GO:1902636">
    <property type="term" value="C:kinociliary basal body"/>
    <property type="evidence" value="ECO:0007669"/>
    <property type="project" value="TreeGrafter"/>
</dbReference>
<dbReference type="InterPro" id="IPR027410">
    <property type="entry name" value="TCP-1-like_intermed_sf"/>
</dbReference>
<dbReference type="OrthoDB" id="528704at2759"/>
<dbReference type="GO" id="GO:0051082">
    <property type="term" value="F:unfolded protein binding"/>
    <property type="evidence" value="ECO:0007669"/>
    <property type="project" value="InterPro"/>
</dbReference>
<dbReference type="RefSeq" id="XP_026274011.1">
    <property type="nucleotide sequence ID" value="XM_026418226.2"/>
</dbReference>
<dbReference type="Pfam" id="PF00118">
    <property type="entry name" value="Cpn60_TCP1"/>
    <property type="match status" value="1"/>
</dbReference>
<dbReference type="InterPro" id="IPR027409">
    <property type="entry name" value="GroEL-like_apical_dom_sf"/>
</dbReference>
<keyword evidence="1" id="KW-1185">Reference proteome</keyword>
<dbReference type="RefSeq" id="XP_026274012.1">
    <property type="nucleotide sequence ID" value="XM_026418227.2"/>
</dbReference>
<gene>
    <name evidence="2 3 4" type="primary">LOC113203499</name>
</gene>
<dbReference type="RefSeq" id="XP_026274010.1">
    <property type="nucleotide sequence ID" value="XM_026418225.2"/>
</dbReference>
<dbReference type="GO" id="GO:0032502">
    <property type="term" value="P:developmental process"/>
    <property type="evidence" value="ECO:0007669"/>
    <property type="project" value="TreeGrafter"/>
</dbReference>
<dbReference type="InterPro" id="IPR002423">
    <property type="entry name" value="Cpn60/GroEL/TCP-1"/>
</dbReference>
<dbReference type="Gene3D" id="3.30.260.10">
    <property type="entry name" value="TCP-1-like chaperonin intermediate domain"/>
    <property type="match status" value="1"/>
</dbReference>
<dbReference type="Proteomes" id="UP000504606">
    <property type="component" value="Unplaced"/>
</dbReference>
<dbReference type="PANTHER" id="PTHR46787:SF1">
    <property type="entry name" value="MOLECULAR CHAPERONE MKKS"/>
    <property type="match status" value="1"/>
</dbReference>
<dbReference type="GO" id="GO:0006457">
    <property type="term" value="P:protein folding"/>
    <property type="evidence" value="ECO:0007669"/>
    <property type="project" value="InterPro"/>
</dbReference>
<proteinExistence type="predicted"/>
<dbReference type="SUPFAM" id="SSF52029">
    <property type="entry name" value="GroEL apical domain-like"/>
    <property type="match status" value="1"/>
</dbReference>
<evidence type="ECO:0000313" key="1">
    <source>
        <dbReference type="Proteomes" id="UP000504606"/>
    </source>
</evidence>
<dbReference type="GeneID" id="113203499"/>
<dbReference type="Gene3D" id="1.10.560.10">
    <property type="entry name" value="GroEL-like equatorial domain"/>
    <property type="match status" value="1"/>
</dbReference>
<dbReference type="InterPro" id="IPR027413">
    <property type="entry name" value="GROEL-like_equatorial_sf"/>
</dbReference>
<dbReference type="SUPFAM" id="SSF48592">
    <property type="entry name" value="GroEL equatorial domain-like"/>
    <property type="match status" value="1"/>
</dbReference>
<name>A0A6J1S078_FRAOC</name>
<dbReference type="InterPro" id="IPR028790">
    <property type="entry name" value="MKKS"/>
</dbReference>
<dbReference type="Gene3D" id="3.50.7.10">
    <property type="entry name" value="GroEL"/>
    <property type="match status" value="1"/>
</dbReference>
<accession>A0A6J1S078</accession>
<protein>
    <submittedName>
        <fullName evidence="2 3">Molecular chaperone MKKS</fullName>
    </submittedName>
</protein>
<evidence type="ECO:0000313" key="3">
    <source>
        <dbReference type="RefSeq" id="XP_026274011.1"/>
    </source>
</evidence>
<sequence>MEFILVSSSKLKPALDDLCKLFATSVGPKGCLCLLMSPVDSLVLTSSSSRIVPNISFDNPILQFIQQCIGSQNKKYYNGGFYCGILLTKLLSRILESSLPQPTVNSILKEFATFMQNEILHSALRIEVNLDSVHPFMLVAQSILLSKCGLHREENSDSLIHSQKQASLLVQAFLQSEASPGKVFINVLENSDKQCIFNGILYKCTEEEYVVLNGKVWHNVSILLFSVMLTDQIDCKEIDVPNVVLANKGKVQFELAQMFIEKAISMGIDVIACQKVVHPKLLLQLRRKGILVVQRLGKRMAEALEKTSGAIPISSLEIPLLECLPQLKGCLASVQHLEEFNNNDVRLEGCFDCNICSLQLTTRAIGAGADLKVVAHQVLIALGQVFQDVAVCPGAGCSEIYLCTALWERIQSEREALCKKLVCSSAQLMSVMVWLQEGLLQAAGLNCGSGKLAVDSIYHHAWKGSDSNSTVVDTSSCNCGLVTSQQVKHFDGSWTLVTLDNMKHWAGMHDITVQTPSMVPPLLGNNSIVDVCTIKTSAIGLALDSCIAIANIGAVIVKKS</sequence>
<dbReference type="KEGG" id="foc:113203499"/>
<dbReference type="PANTHER" id="PTHR46787">
    <property type="entry name" value="SYNDROMES PUTATIVE CHAPERONIN-RELATED"/>
    <property type="match status" value="1"/>
</dbReference>
<dbReference type="GO" id="GO:0051131">
    <property type="term" value="P:chaperone-mediated protein complex assembly"/>
    <property type="evidence" value="ECO:0007669"/>
    <property type="project" value="TreeGrafter"/>
</dbReference>
<dbReference type="GO" id="GO:0005524">
    <property type="term" value="F:ATP binding"/>
    <property type="evidence" value="ECO:0007669"/>
    <property type="project" value="InterPro"/>
</dbReference>
<dbReference type="AlphaFoldDB" id="A0A6J1S078"/>
<dbReference type="GO" id="GO:0005634">
    <property type="term" value="C:nucleus"/>
    <property type="evidence" value="ECO:0007669"/>
    <property type="project" value="TreeGrafter"/>
</dbReference>